<sequence length="192" mass="20779">TDERRTSARAAGPGVRGKPPRRVVQPRAAARRGGGSARRDARRDPRPRRHPAVQRRRGGAGRSAGRGRVQGGHPRRGRHPDRVPRIQPRRPGSAQERHRLGFAPAARIGAGREAGRRHRRQPGDDRLRAGADAAPPGVHLHQHLRPAAARGAGGAGAREVRRRGTPDGRRLAQVPARLHVHVPRLAPARGAL</sequence>
<accession>A0A6J4KFH8</accession>
<proteinExistence type="predicted"/>
<keyword evidence="2" id="KW-0560">Oxidoreductase</keyword>
<name>A0A6J4KFH8_9BACT</name>
<feature type="region of interest" description="Disordered" evidence="1">
    <location>
        <begin position="1"/>
        <end position="172"/>
    </location>
</feature>
<feature type="compositionally biased region" description="Basic and acidic residues" evidence="1">
    <location>
        <begin position="158"/>
        <end position="170"/>
    </location>
</feature>
<dbReference type="EC" id="1.6.5.2" evidence="2"/>
<organism evidence="2">
    <name type="scientific">uncultured Gemmatimonadota bacterium</name>
    <dbReference type="NCBI Taxonomy" id="203437"/>
    <lineage>
        <taxon>Bacteria</taxon>
        <taxon>Pseudomonadati</taxon>
        <taxon>Gemmatimonadota</taxon>
        <taxon>environmental samples</taxon>
    </lineage>
</organism>
<feature type="compositionally biased region" description="Basic residues" evidence="1">
    <location>
        <begin position="45"/>
        <end position="59"/>
    </location>
</feature>
<feature type="non-terminal residue" evidence="2">
    <location>
        <position position="1"/>
    </location>
</feature>
<dbReference type="GO" id="GO:0003955">
    <property type="term" value="F:NAD(P)H dehydrogenase (quinone) activity"/>
    <property type="evidence" value="ECO:0007669"/>
    <property type="project" value="UniProtKB-EC"/>
</dbReference>
<feature type="compositionally biased region" description="Gly residues" evidence="1">
    <location>
        <begin position="60"/>
        <end position="70"/>
    </location>
</feature>
<reference evidence="2" key="1">
    <citation type="submission" date="2020-02" db="EMBL/GenBank/DDBJ databases">
        <authorList>
            <person name="Meier V. D."/>
        </authorList>
    </citation>
    <scope>NUCLEOTIDE SEQUENCE</scope>
    <source>
        <strain evidence="2">AVDCRST_MAG89</strain>
    </source>
</reference>
<dbReference type="EMBL" id="CADCTV010000142">
    <property type="protein sequence ID" value="CAA9303572.1"/>
    <property type="molecule type" value="Genomic_DNA"/>
</dbReference>
<feature type="non-terminal residue" evidence="2">
    <location>
        <position position="192"/>
    </location>
</feature>
<evidence type="ECO:0000313" key="2">
    <source>
        <dbReference type="EMBL" id="CAA9303572.1"/>
    </source>
</evidence>
<protein>
    <submittedName>
        <fullName evidence="2">Chromate reductase</fullName>
        <ecNumber evidence="2">1.6.5.2</ecNumber>
    </submittedName>
</protein>
<evidence type="ECO:0000256" key="1">
    <source>
        <dbReference type="SAM" id="MobiDB-lite"/>
    </source>
</evidence>
<dbReference type="AlphaFoldDB" id="A0A6J4KFH8"/>
<gene>
    <name evidence="2" type="ORF">AVDCRST_MAG89-644</name>
</gene>